<protein>
    <submittedName>
        <fullName evidence="1">Uncharacterized protein</fullName>
    </submittedName>
</protein>
<gene>
    <name evidence="1" type="ORF">AAEO58_10940</name>
</gene>
<comment type="caution">
    <text evidence="1">The sequence shown here is derived from an EMBL/GenBank/DDBJ whole genome shotgun (WGS) entry which is preliminary data.</text>
</comment>
<dbReference type="RefSeq" id="WP_341683415.1">
    <property type="nucleotide sequence ID" value="NZ_JBBYHT010000005.1"/>
</dbReference>
<evidence type="ECO:0000313" key="1">
    <source>
        <dbReference type="EMBL" id="MEL1248560.1"/>
    </source>
</evidence>
<dbReference type="Proteomes" id="UP001393056">
    <property type="component" value="Unassembled WGS sequence"/>
</dbReference>
<reference evidence="1 2" key="1">
    <citation type="submission" date="2024-04" db="EMBL/GenBank/DDBJ databases">
        <title>Flavobacterium sp. DGU41 16S ribosomal RNA gene Genome sequencing and assembly.</title>
        <authorList>
            <person name="Park S."/>
        </authorList>
    </citation>
    <scope>NUCLEOTIDE SEQUENCE [LARGE SCALE GENOMIC DNA]</scope>
    <source>
        <strain evidence="1 2">DGU41</strain>
    </source>
</reference>
<accession>A0ABU9I8P3</accession>
<evidence type="ECO:0000313" key="2">
    <source>
        <dbReference type="Proteomes" id="UP001393056"/>
    </source>
</evidence>
<keyword evidence="2" id="KW-1185">Reference proteome</keyword>
<name>A0ABU9I8P3_9FLAO</name>
<dbReference type="EMBL" id="JBBYHT010000005">
    <property type="protein sequence ID" value="MEL1248560.1"/>
    <property type="molecule type" value="Genomic_DNA"/>
</dbReference>
<sequence length="386" mass="45519">MSEKLSHLSEEKIQELIIRYYEKEKVSDLIAEYNLNLRPNELVRNFPPEILEKKCIYCNLEFIRKRVSRDYLYWKATPEYCPNCGHEDDAFCLCKNCKTIEWHKQDNERQNKQEFMDIWLNHLEEDKIDLNELTFIDKIYLGALLREGISEDYNYIRPIEHFINPLTPTYEFLTEVIDRLKEINAIVIHPSTDSEFIEIVDYENGSFRYYPYKVKWGLNVKSDGFSKVSLIELIINPLDLEQSNYDEAIQLWKKIALYESIEYFIYSVENILGIDYEIGDRTKTVLNDLINDYSVAQIYGILYKATNNALRFQAEKGVTSKHASNTIIGNAQSFGERAKINNWVLQKYNRIKDCPESALSKFFFERVIKVGFNGFSEVPNLNSIRK</sequence>
<organism evidence="1 2">
    <name type="scientific">Flavobacterium helocola</name>
    <dbReference type="NCBI Taxonomy" id="3139139"/>
    <lineage>
        <taxon>Bacteria</taxon>
        <taxon>Pseudomonadati</taxon>
        <taxon>Bacteroidota</taxon>
        <taxon>Flavobacteriia</taxon>
        <taxon>Flavobacteriales</taxon>
        <taxon>Flavobacteriaceae</taxon>
        <taxon>Flavobacterium</taxon>
    </lineage>
</organism>
<proteinExistence type="predicted"/>